<dbReference type="Gene3D" id="3.40.710.10">
    <property type="entry name" value="DD-peptidase/beta-lactamase superfamily"/>
    <property type="match status" value="1"/>
</dbReference>
<reference evidence="2 3" key="1">
    <citation type="submission" date="2016-11" db="EMBL/GenBank/DDBJ databases">
        <title>Genome sequences of unsequenced Mycobacteria.</title>
        <authorList>
            <person name="Greninger A.L."/>
            <person name="Fang F."/>
            <person name="Jerome K.R."/>
        </authorList>
    </citation>
    <scope>NUCLEOTIDE SEQUENCE [LARGE SCALE GENOMIC DNA]</scope>
    <source>
        <strain evidence="2 3">M11</strain>
    </source>
</reference>
<dbReference type="AlphaFoldDB" id="A0A1Q4HMN1"/>
<evidence type="ECO:0000313" key="2">
    <source>
        <dbReference type="EMBL" id="OJZ68786.1"/>
    </source>
</evidence>
<dbReference type="STRING" id="53378.BRW65_25270"/>
<name>A0A1Q4HMN1_9MYCO</name>
<sequence>MRYERYALTGGPDVHWLSWSVTKSFVSALVGIAVAEGHIGSIDEPISAYIPVESGSAYDGVSIRHMLQMSSGARWNEDYADPSSDIYRLAAAAGGAGTVEAFVASMVRESPPGTVCRYNSAETAALGYLLARATQRPLTAYMQEKLCEPMGISSNGYWLLDVAGTEMAFAGLMMTPYDFAKLGELYRNGGRRGGRQVVPADWVRASVTASEPHLMPGRVIINDHYLPLGYGYQWWVPEGDRGEFAAMGIYNQFVYVDPSHSAVIVKLSSNRTYGTTSDESTNRDVENIEFLRAIAARL</sequence>
<feature type="domain" description="Beta-lactamase-related" evidence="1">
    <location>
        <begin position="15"/>
        <end position="283"/>
    </location>
</feature>
<accession>A0A1Q4HMN1</accession>
<comment type="caution">
    <text evidence="2">The sequence shown here is derived from an EMBL/GenBank/DDBJ whole genome shotgun (WGS) entry which is preliminary data.</text>
</comment>
<protein>
    <submittedName>
        <fullName evidence="2">Serine hydrolase</fullName>
    </submittedName>
</protein>
<evidence type="ECO:0000313" key="3">
    <source>
        <dbReference type="Proteomes" id="UP000186438"/>
    </source>
</evidence>
<dbReference type="PANTHER" id="PTHR43283:SF14">
    <property type="entry name" value="BLL8153 PROTEIN"/>
    <property type="match status" value="1"/>
</dbReference>
<dbReference type="InterPro" id="IPR012338">
    <property type="entry name" value="Beta-lactam/transpept-like"/>
</dbReference>
<gene>
    <name evidence="2" type="ORF">BRW65_25270</name>
</gene>
<dbReference type="GO" id="GO:0016787">
    <property type="term" value="F:hydrolase activity"/>
    <property type="evidence" value="ECO:0007669"/>
    <property type="project" value="UniProtKB-KW"/>
</dbReference>
<organism evidence="2 3">
    <name type="scientific">Mycobacterium paraffinicum</name>
    <dbReference type="NCBI Taxonomy" id="53378"/>
    <lineage>
        <taxon>Bacteria</taxon>
        <taxon>Bacillati</taxon>
        <taxon>Actinomycetota</taxon>
        <taxon>Actinomycetes</taxon>
        <taxon>Mycobacteriales</taxon>
        <taxon>Mycobacteriaceae</taxon>
        <taxon>Mycobacterium</taxon>
    </lineage>
</organism>
<dbReference type="Pfam" id="PF00144">
    <property type="entry name" value="Beta-lactamase"/>
    <property type="match status" value="1"/>
</dbReference>
<dbReference type="Proteomes" id="UP000186438">
    <property type="component" value="Unassembled WGS sequence"/>
</dbReference>
<dbReference type="InterPro" id="IPR001466">
    <property type="entry name" value="Beta-lactam-related"/>
</dbReference>
<dbReference type="InterPro" id="IPR050789">
    <property type="entry name" value="Diverse_Enzym_Activities"/>
</dbReference>
<evidence type="ECO:0000259" key="1">
    <source>
        <dbReference type="Pfam" id="PF00144"/>
    </source>
</evidence>
<keyword evidence="3" id="KW-1185">Reference proteome</keyword>
<keyword evidence="2" id="KW-0378">Hydrolase</keyword>
<dbReference type="SUPFAM" id="SSF56601">
    <property type="entry name" value="beta-lactamase/transpeptidase-like"/>
    <property type="match status" value="1"/>
</dbReference>
<proteinExistence type="predicted"/>
<dbReference type="EMBL" id="MPNT01000034">
    <property type="protein sequence ID" value="OJZ68786.1"/>
    <property type="molecule type" value="Genomic_DNA"/>
</dbReference>
<dbReference type="PANTHER" id="PTHR43283">
    <property type="entry name" value="BETA-LACTAMASE-RELATED"/>
    <property type="match status" value="1"/>
</dbReference>